<reference evidence="3" key="1">
    <citation type="journal article" date="2006" name="PLoS Biol.">
        <title>Macronuclear genome sequence of the ciliate Tetrahymena thermophila, a model eukaryote.</title>
        <authorList>
            <person name="Eisen J.A."/>
            <person name="Coyne R.S."/>
            <person name="Wu M."/>
            <person name="Wu D."/>
            <person name="Thiagarajan M."/>
            <person name="Wortman J.R."/>
            <person name="Badger J.H."/>
            <person name="Ren Q."/>
            <person name="Amedeo P."/>
            <person name="Jones K.M."/>
            <person name="Tallon L.J."/>
            <person name="Delcher A.L."/>
            <person name="Salzberg S.L."/>
            <person name="Silva J.C."/>
            <person name="Haas B.J."/>
            <person name="Majoros W.H."/>
            <person name="Farzad M."/>
            <person name="Carlton J.M."/>
            <person name="Smith R.K. Jr."/>
            <person name="Garg J."/>
            <person name="Pearlman R.E."/>
            <person name="Karrer K.M."/>
            <person name="Sun L."/>
            <person name="Manning G."/>
            <person name="Elde N.C."/>
            <person name="Turkewitz A.P."/>
            <person name="Asai D.J."/>
            <person name="Wilkes D.E."/>
            <person name="Wang Y."/>
            <person name="Cai H."/>
            <person name="Collins K."/>
            <person name="Stewart B.A."/>
            <person name="Lee S.R."/>
            <person name="Wilamowska K."/>
            <person name="Weinberg Z."/>
            <person name="Ruzzo W.L."/>
            <person name="Wloga D."/>
            <person name="Gaertig J."/>
            <person name="Frankel J."/>
            <person name="Tsao C.-C."/>
            <person name="Gorovsky M.A."/>
            <person name="Keeling P.J."/>
            <person name="Waller R.F."/>
            <person name="Patron N.J."/>
            <person name="Cherry J.M."/>
            <person name="Stover N.A."/>
            <person name="Krieger C.J."/>
            <person name="del Toro C."/>
            <person name="Ryder H.F."/>
            <person name="Williamson S.C."/>
            <person name="Barbeau R.A."/>
            <person name="Hamilton E.P."/>
            <person name="Orias E."/>
        </authorList>
    </citation>
    <scope>NUCLEOTIDE SEQUENCE [LARGE SCALE GENOMIC DNA]</scope>
    <source>
        <strain evidence="3">SB210</strain>
    </source>
</reference>
<evidence type="ECO:0000256" key="1">
    <source>
        <dbReference type="SAM" id="SignalP"/>
    </source>
</evidence>
<dbReference type="Gene3D" id="2.40.70.10">
    <property type="entry name" value="Acid Proteases"/>
    <property type="match status" value="1"/>
</dbReference>
<dbReference type="RefSeq" id="XP_001009411.2">
    <property type="nucleotide sequence ID" value="XM_001009411.2"/>
</dbReference>
<name>Q22UY2_TETTS</name>
<dbReference type="KEGG" id="tet:TTHERM_00577210"/>
<dbReference type="AlphaFoldDB" id="Q22UY2"/>
<dbReference type="SUPFAM" id="SSF50630">
    <property type="entry name" value="Acid proteases"/>
    <property type="match status" value="1"/>
</dbReference>
<protein>
    <submittedName>
        <fullName evidence="2">Transmembrane protein, putative</fullName>
    </submittedName>
</protein>
<accession>Q22UY2</accession>
<dbReference type="HOGENOM" id="CLU_063368_0_0_1"/>
<organism evidence="2 3">
    <name type="scientific">Tetrahymena thermophila (strain SB210)</name>
    <dbReference type="NCBI Taxonomy" id="312017"/>
    <lineage>
        <taxon>Eukaryota</taxon>
        <taxon>Sar</taxon>
        <taxon>Alveolata</taxon>
        <taxon>Ciliophora</taxon>
        <taxon>Intramacronucleata</taxon>
        <taxon>Oligohymenophorea</taxon>
        <taxon>Hymenostomatida</taxon>
        <taxon>Tetrahymenina</taxon>
        <taxon>Tetrahymenidae</taxon>
        <taxon>Tetrahymena</taxon>
    </lineage>
</organism>
<evidence type="ECO:0000313" key="2">
    <source>
        <dbReference type="EMBL" id="EAR89166.2"/>
    </source>
</evidence>
<keyword evidence="3" id="KW-1185">Reference proteome</keyword>
<gene>
    <name evidence="2" type="ORF">TTHERM_00577210</name>
</gene>
<keyword evidence="2" id="KW-0472">Membrane</keyword>
<feature type="chain" id="PRO_5004201655" evidence="1">
    <location>
        <begin position="25"/>
        <end position="343"/>
    </location>
</feature>
<dbReference type="InterPro" id="IPR021109">
    <property type="entry name" value="Peptidase_aspartic_dom_sf"/>
</dbReference>
<feature type="signal peptide" evidence="1">
    <location>
        <begin position="1"/>
        <end position="24"/>
    </location>
</feature>
<dbReference type="InParanoid" id="Q22UY2"/>
<dbReference type="EMBL" id="GG662798">
    <property type="protein sequence ID" value="EAR89166.2"/>
    <property type="molecule type" value="Genomic_DNA"/>
</dbReference>
<keyword evidence="2" id="KW-0812">Transmembrane</keyword>
<dbReference type="GeneID" id="7834643"/>
<evidence type="ECO:0000313" key="3">
    <source>
        <dbReference type="Proteomes" id="UP000009168"/>
    </source>
</evidence>
<proteinExistence type="predicted"/>
<dbReference type="Proteomes" id="UP000009168">
    <property type="component" value="Unassembled WGS sequence"/>
</dbReference>
<keyword evidence="1" id="KW-0732">Signal</keyword>
<sequence>MALKKRNTFSIILLITAFVGFTTATRVSQSLNINDKEQLQMTVAYGKNKCYVNLLPSINFCSNVIHEFSFRVQYQCGASYVDNDDFFNSFNYKAQFELGNSYAVLDFGIPTQQSMFYGDNKLCFGFYEDERQHNVLVELYKAGLIQYQRMYVALNSTSAGLFAGKIDMGDYDKYQLYNSFFVQLKSSPGQSQYSAISNGNLNYGSQKLKGANIVFFSLETPYTTLPITAFTEILSIFKKLDIRYTYLYNQDHTLLIPSIESLQNITLELLVEDDTSYKITLTPKQYTKQLSSGQYKVLFQPEYTLINQITLGYTVFQPYYIGFDLLDRQIRIAQKVQDIFSQA</sequence>